<keyword evidence="2" id="KW-1185">Reference proteome</keyword>
<gene>
    <name evidence="1" type="ORF">Taro_033065</name>
</gene>
<dbReference type="AlphaFoldDB" id="A0A843W5U5"/>
<dbReference type="Proteomes" id="UP000652761">
    <property type="component" value="Unassembled WGS sequence"/>
</dbReference>
<sequence>MLLSGHSHDRGGQHVLIQNATVTSVAFRRGRKRSVEYVEPIEGEDDKSQIVIKTSKPSGPIASADILKAKKKDLSECYGVSKEDRRSQETGASEKLDTNSFQQHIEFLKDIYATKNKTVIADAMSSIDISVPSRKYDIPTYLKEWVMKDLDQKWRSWKYELRNKYFNPTLKQNKQQIPPDPRVNVEQWKRVVQTWCSNSWK</sequence>
<accession>A0A843W5U5</accession>
<organism evidence="1 2">
    <name type="scientific">Colocasia esculenta</name>
    <name type="common">Wild taro</name>
    <name type="synonym">Arum esculentum</name>
    <dbReference type="NCBI Taxonomy" id="4460"/>
    <lineage>
        <taxon>Eukaryota</taxon>
        <taxon>Viridiplantae</taxon>
        <taxon>Streptophyta</taxon>
        <taxon>Embryophyta</taxon>
        <taxon>Tracheophyta</taxon>
        <taxon>Spermatophyta</taxon>
        <taxon>Magnoliopsida</taxon>
        <taxon>Liliopsida</taxon>
        <taxon>Araceae</taxon>
        <taxon>Aroideae</taxon>
        <taxon>Colocasieae</taxon>
        <taxon>Colocasia</taxon>
    </lineage>
</organism>
<protein>
    <submittedName>
        <fullName evidence="1">Uncharacterized protein</fullName>
    </submittedName>
</protein>
<evidence type="ECO:0000313" key="2">
    <source>
        <dbReference type="Proteomes" id="UP000652761"/>
    </source>
</evidence>
<feature type="non-terminal residue" evidence="1">
    <location>
        <position position="1"/>
    </location>
</feature>
<evidence type="ECO:0000313" key="1">
    <source>
        <dbReference type="EMBL" id="MQM00335.1"/>
    </source>
</evidence>
<comment type="caution">
    <text evidence="1">The sequence shown here is derived from an EMBL/GenBank/DDBJ whole genome shotgun (WGS) entry which is preliminary data.</text>
</comment>
<name>A0A843W5U5_COLES</name>
<proteinExistence type="predicted"/>
<reference evidence="1" key="1">
    <citation type="submission" date="2017-07" db="EMBL/GenBank/DDBJ databases">
        <title>Taro Niue Genome Assembly and Annotation.</title>
        <authorList>
            <person name="Atibalentja N."/>
            <person name="Keating K."/>
            <person name="Fields C.J."/>
        </authorList>
    </citation>
    <scope>NUCLEOTIDE SEQUENCE</scope>
    <source>
        <strain evidence="1">Niue_2</strain>
        <tissue evidence="1">Leaf</tissue>
    </source>
</reference>
<dbReference type="EMBL" id="NMUH01002495">
    <property type="protein sequence ID" value="MQM00335.1"/>
    <property type="molecule type" value="Genomic_DNA"/>
</dbReference>
<dbReference type="OrthoDB" id="694021at2759"/>